<evidence type="ECO:0000313" key="2">
    <source>
        <dbReference type="WBParaSite" id="Csp11.Scaffold630.g22202.t1"/>
    </source>
</evidence>
<evidence type="ECO:0000313" key="1">
    <source>
        <dbReference type="Proteomes" id="UP000095282"/>
    </source>
</evidence>
<proteinExistence type="predicted"/>
<keyword evidence="1" id="KW-1185">Reference proteome</keyword>
<sequence>MDMSREINTTVSMIDNFSRFRSRGLINSGPLEGLEAFFHAQRFANFHAAAGGALLSVSGRIRPANVGSHVECFQIERCSLNWFKNMEKTSFNDGGLFKQHNCATRPVEFRTEQQKLDDRQSREELLRVEEAKCREILKQKEKAIKRRKL</sequence>
<reference evidence="2" key="1">
    <citation type="submission" date="2016-11" db="UniProtKB">
        <authorList>
            <consortium name="WormBaseParasite"/>
        </authorList>
    </citation>
    <scope>IDENTIFICATION</scope>
</reference>
<dbReference type="Proteomes" id="UP000095282">
    <property type="component" value="Unplaced"/>
</dbReference>
<accession>A0A1I7V448</accession>
<name>A0A1I7V448_9PELO</name>
<protein>
    <submittedName>
        <fullName evidence="2">TPX2 domain-containing protein</fullName>
    </submittedName>
</protein>
<dbReference type="WBParaSite" id="Csp11.Scaffold630.g22202.t1">
    <property type="protein sequence ID" value="Csp11.Scaffold630.g22202.t1"/>
    <property type="gene ID" value="Csp11.Scaffold630.g22202"/>
</dbReference>
<organism evidence="1 2">
    <name type="scientific">Caenorhabditis tropicalis</name>
    <dbReference type="NCBI Taxonomy" id="1561998"/>
    <lineage>
        <taxon>Eukaryota</taxon>
        <taxon>Metazoa</taxon>
        <taxon>Ecdysozoa</taxon>
        <taxon>Nematoda</taxon>
        <taxon>Chromadorea</taxon>
        <taxon>Rhabditida</taxon>
        <taxon>Rhabditina</taxon>
        <taxon>Rhabditomorpha</taxon>
        <taxon>Rhabditoidea</taxon>
        <taxon>Rhabditidae</taxon>
        <taxon>Peloderinae</taxon>
        <taxon>Caenorhabditis</taxon>
    </lineage>
</organism>
<dbReference type="AlphaFoldDB" id="A0A1I7V448"/>